<dbReference type="Proteomes" id="UP001162992">
    <property type="component" value="Chromosome 3"/>
</dbReference>
<evidence type="ECO:0000313" key="1">
    <source>
        <dbReference type="EMBL" id="KAJ7561036.1"/>
    </source>
</evidence>
<gene>
    <name evidence="1" type="ORF">O6H91_03G011100</name>
</gene>
<sequence>MGSLDLDNADHVPIFTEPHSYQQNPPSIEDRQHSSCSASQAAPQRYNPLGNTCLPSVLSDTGTPRMSTTSSDGRPSRYNPLAQSYPPFSGPIPNMESWATSCSARSSEPTYYGYNPFFSNYPPFPSQEGTMTYGALLLNNVSPLFYPQGASDFNAISDRGGVLHTKQPPPFGCYPHAHSVAPPSMLQAPGFYHHQRSFSGNSQFPDPPWQQFQQFPDFCPPPSPRQFQQRGGITPSNVSYEDKKLQKLLWLSEEEAEIIRLIRLCNMKESTRPSNFSVSEEQFSPAISSRIAHLNHEDAGPIDGNTTNRSSRCSNVSTCSDEDFTLPLADHAARVMREANVCRRKSTSQINSPRPLQEAVQYGLSEKQRMRVVAARRNSAATYIQKCWRRYMLKKTEYCEEQLQLAAFKFITGLPIWQHQFLKIAVTLQAMRRGKLVKRWYSSLQKAASTIQRAWRDLVRRRREQCASAKDLPKELKDVYGLIRRQHTIRGLSPPSYERFVKLVDRIQAATEGARVRRRLRSRRLQTIIKEIKEIRVLLLEMSHETVNESSPNLIPQFSTQLQQKLTQLHMALHGPEDAARFLLRRSPATPLVIYTSRATSPNSFNLTMPKSGDQLFNKASLLDNTAHSKLLLSRNLSTDEEVGKSTHCGANLGECGRLQSHTPCQSFHNKRTRDILQKHSSPQMESMVTAAVSKNKSCLGFELPAKGISVSTGLNDYDLLAEPKFETAERTQSPDEKCNFELTGSDANDVDHELGYEPSCTIVNMERPSFQIDNNNTKKSQNSEAWDHSDRPKRPFLRRKSMAMASQKLDWSKVKPMVSSRLEPELKTKLFKCKSKDGFRAAFLKKKINYARIKSRLFNYEKLIQSPRDSVTLSKNSSTGREVEKGISRPRNSDVVADSSHIEPGDLRYINDNIYRGHRHQHSVSYCSETEQAENAIYLNKPQTASGSSPRCKTERVISKHWNENFSLEKNSRKTIKLCYSKIDEKKKIGDLECHHIEDVVIKKTQVNESRRRNYGHSNRYRGSKVYSQGLKVQLGKKEGGQDGMHLEKKQNGHDCNMELTSLEVENAFRKIMALKYGKNISINSLFESFKGRTTIPRLHPESDIFQGSSYEKRRLHDALLQNGRASKLQPDSLAFISIRD</sequence>
<proteinExistence type="predicted"/>
<protein>
    <submittedName>
        <fullName evidence="1">Uncharacterized protein</fullName>
    </submittedName>
</protein>
<comment type="caution">
    <text evidence="1">The sequence shown here is derived from an EMBL/GenBank/DDBJ whole genome shotgun (WGS) entry which is preliminary data.</text>
</comment>
<reference evidence="2" key="1">
    <citation type="journal article" date="2024" name="Proc. Natl. Acad. Sci. U.S.A.">
        <title>Extraordinary preservation of gene collinearity over three hundred million years revealed in homosporous lycophytes.</title>
        <authorList>
            <person name="Li C."/>
            <person name="Wickell D."/>
            <person name="Kuo L.Y."/>
            <person name="Chen X."/>
            <person name="Nie B."/>
            <person name="Liao X."/>
            <person name="Peng D."/>
            <person name="Ji J."/>
            <person name="Jenkins J."/>
            <person name="Williams M."/>
            <person name="Shu S."/>
            <person name="Plott C."/>
            <person name="Barry K."/>
            <person name="Rajasekar S."/>
            <person name="Grimwood J."/>
            <person name="Han X."/>
            <person name="Sun S."/>
            <person name="Hou Z."/>
            <person name="He W."/>
            <person name="Dai G."/>
            <person name="Sun C."/>
            <person name="Schmutz J."/>
            <person name="Leebens-Mack J.H."/>
            <person name="Li F.W."/>
            <person name="Wang L."/>
        </authorList>
    </citation>
    <scope>NUCLEOTIDE SEQUENCE [LARGE SCALE GENOMIC DNA]</scope>
    <source>
        <strain evidence="2">cv. PW_Plant_1</strain>
    </source>
</reference>
<accession>A0ACC2E3L2</accession>
<keyword evidence="2" id="KW-1185">Reference proteome</keyword>
<dbReference type="EMBL" id="CM055094">
    <property type="protein sequence ID" value="KAJ7561036.1"/>
    <property type="molecule type" value="Genomic_DNA"/>
</dbReference>
<organism evidence="1 2">
    <name type="scientific">Diphasiastrum complanatum</name>
    <name type="common">Issler's clubmoss</name>
    <name type="synonym">Lycopodium complanatum</name>
    <dbReference type="NCBI Taxonomy" id="34168"/>
    <lineage>
        <taxon>Eukaryota</taxon>
        <taxon>Viridiplantae</taxon>
        <taxon>Streptophyta</taxon>
        <taxon>Embryophyta</taxon>
        <taxon>Tracheophyta</taxon>
        <taxon>Lycopodiopsida</taxon>
        <taxon>Lycopodiales</taxon>
        <taxon>Lycopodiaceae</taxon>
        <taxon>Lycopodioideae</taxon>
        <taxon>Diphasiastrum</taxon>
    </lineage>
</organism>
<name>A0ACC2E3L2_DIPCM</name>
<evidence type="ECO:0000313" key="2">
    <source>
        <dbReference type="Proteomes" id="UP001162992"/>
    </source>
</evidence>